<feature type="domain" description="GIY-YIG" evidence="1">
    <location>
        <begin position="214"/>
        <end position="293"/>
    </location>
</feature>
<dbReference type="Gene3D" id="3.30.420.10">
    <property type="entry name" value="Ribonuclease H-like superfamily/Ribonuclease H"/>
    <property type="match status" value="1"/>
</dbReference>
<dbReference type="Gene3D" id="3.40.1440.10">
    <property type="entry name" value="GIY-YIG endonuclease"/>
    <property type="match status" value="1"/>
</dbReference>
<organism evidence="2 3">
    <name type="scientific">Bacteriovorax antarcticus</name>
    <dbReference type="NCBI Taxonomy" id="3088717"/>
    <lineage>
        <taxon>Bacteria</taxon>
        <taxon>Pseudomonadati</taxon>
        <taxon>Bdellovibrionota</taxon>
        <taxon>Bacteriovoracia</taxon>
        <taxon>Bacteriovoracales</taxon>
        <taxon>Bacteriovoracaceae</taxon>
        <taxon>Bacteriovorax</taxon>
    </lineage>
</organism>
<dbReference type="PANTHER" id="PTHR30562">
    <property type="entry name" value="UVRC/OXIDOREDUCTASE"/>
    <property type="match status" value="1"/>
</dbReference>
<proteinExistence type="predicted"/>
<dbReference type="InterPro" id="IPR036397">
    <property type="entry name" value="RNaseH_sf"/>
</dbReference>
<dbReference type="RefSeq" id="WP_323575754.1">
    <property type="nucleotide sequence ID" value="NZ_JAYGJQ010000001.1"/>
</dbReference>
<dbReference type="SMART" id="SM00465">
    <property type="entry name" value="GIYc"/>
    <property type="match status" value="1"/>
</dbReference>
<comment type="caution">
    <text evidence="2">The sequence shown here is derived from an EMBL/GenBank/DDBJ whole genome shotgun (WGS) entry which is preliminary data.</text>
</comment>
<dbReference type="InterPro" id="IPR000305">
    <property type="entry name" value="GIY-YIG_endonuc"/>
</dbReference>
<dbReference type="PROSITE" id="PS50164">
    <property type="entry name" value="GIY_YIG"/>
    <property type="match status" value="1"/>
</dbReference>
<dbReference type="InterPro" id="IPR013520">
    <property type="entry name" value="Ribonucl_H"/>
</dbReference>
<evidence type="ECO:0000313" key="2">
    <source>
        <dbReference type="EMBL" id="MEA9356079.1"/>
    </source>
</evidence>
<evidence type="ECO:0000313" key="3">
    <source>
        <dbReference type="Proteomes" id="UP001302274"/>
    </source>
</evidence>
<dbReference type="PANTHER" id="PTHR30562:SF1">
    <property type="entry name" value="UVRABC SYSTEM PROTEIN C"/>
    <property type="match status" value="1"/>
</dbReference>
<dbReference type="InterPro" id="IPR012337">
    <property type="entry name" value="RNaseH-like_sf"/>
</dbReference>
<dbReference type="CDD" id="cd10434">
    <property type="entry name" value="GIY-YIG_UvrC_Cho"/>
    <property type="match status" value="1"/>
</dbReference>
<dbReference type="InterPro" id="IPR050066">
    <property type="entry name" value="UvrABC_protein_C"/>
</dbReference>
<dbReference type="InterPro" id="IPR035901">
    <property type="entry name" value="GIY-YIG_endonuc_sf"/>
</dbReference>
<dbReference type="CDD" id="cd06127">
    <property type="entry name" value="DEDDh"/>
    <property type="match status" value="1"/>
</dbReference>
<dbReference type="InterPro" id="IPR047296">
    <property type="entry name" value="GIY-YIG_UvrC_Cho"/>
</dbReference>
<protein>
    <recommendedName>
        <fullName evidence="1">GIY-YIG domain-containing protein</fullName>
    </recommendedName>
</protein>
<sequence length="538" mass="62406">MKLKSMPVFFLDLQTTGAKPDNSYILEMAYGSKHAETQSFLVEQPPEYEIPRRIQIITGVKTSDMKDAVPFPEAMKRLLNFIKTMSKLDNIVCVIHFAQFEKPFLAAAFESIHADMPFTILCTHDIAKRLLPNLPTRGIKGLSGYFGYDAGELKRSASHVDATKVIWSKLLETLEEKEVTTYEELQNWFIETPKAKKTKYEYPLPKEKRLDLPKVPGIYRMLNFQGEVLYVGKATSLRDRVNSYFRGQKNRDPKKLEMLTQVYDLRVTPCATPLEAALMETDEIKRLNPRYNISLKAARRSLAFFDKEFTSVSSTPDEFHMIGPFSNAMVFESMMKLSLYLNTIYKDGALPDGDLFFEELDPQLLKDGFEVFCLRHNFTPETFASVRSMIAMGIIWQRRYDKELSESEEAELELQEVELDDSAEIEEEIEEFNDLITVDDLADKFERHFMRIARAYMRVRKINRMLNADIEFSIANKAKRILQVRNGIVYYAPVDHSEDSENSWKDHSVETYDRMTVLLTELERIRSQNGNYHISFID</sequence>
<dbReference type="Proteomes" id="UP001302274">
    <property type="component" value="Unassembled WGS sequence"/>
</dbReference>
<evidence type="ECO:0000259" key="1">
    <source>
        <dbReference type="PROSITE" id="PS50164"/>
    </source>
</evidence>
<dbReference type="SUPFAM" id="SSF53098">
    <property type="entry name" value="Ribonuclease H-like"/>
    <property type="match status" value="1"/>
</dbReference>
<name>A0ABU5VSQ0_9BACT</name>
<dbReference type="SUPFAM" id="SSF82771">
    <property type="entry name" value="GIY-YIG endonuclease"/>
    <property type="match status" value="1"/>
</dbReference>
<gene>
    <name evidence="2" type="ORF">SHI21_07700</name>
</gene>
<dbReference type="SMART" id="SM00479">
    <property type="entry name" value="EXOIII"/>
    <property type="match status" value="1"/>
</dbReference>
<accession>A0ABU5VSQ0</accession>
<reference evidence="2 3" key="1">
    <citation type="submission" date="2023-11" db="EMBL/GenBank/DDBJ databases">
        <title>A Novel Polar Bacteriovorax (B. antarcticus) Isolated from the Biocrust in Antarctica.</title>
        <authorList>
            <person name="Mun W."/>
            <person name="Choi S.Y."/>
            <person name="Mitchell R.J."/>
        </authorList>
    </citation>
    <scope>NUCLEOTIDE SEQUENCE [LARGE SCALE GENOMIC DNA]</scope>
    <source>
        <strain evidence="2 3">PP10</strain>
    </source>
</reference>
<dbReference type="EMBL" id="JAYGJQ010000001">
    <property type="protein sequence ID" value="MEA9356079.1"/>
    <property type="molecule type" value="Genomic_DNA"/>
</dbReference>
<keyword evidence="3" id="KW-1185">Reference proteome</keyword>